<dbReference type="Gene3D" id="3.40.50.1820">
    <property type="entry name" value="alpha/beta hydrolase"/>
    <property type="match status" value="2"/>
</dbReference>
<dbReference type="InterPro" id="IPR011118">
    <property type="entry name" value="Tannase/feruloyl_esterase"/>
</dbReference>
<dbReference type="RefSeq" id="XP_070898363.1">
    <property type="nucleotide sequence ID" value="XM_071048047.1"/>
</dbReference>
<evidence type="ECO:0000256" key="4">
    <source>
        <dbReference type="ARBA" id="ARBA00022729"/>
    </source>
</evidence>
<comment type="similarity">
    <text evidence="1 8">Belongs to the tannase family.</text>
</comment>
<comment type="caution">
    <text evidence="9">The sequence shown here is derived from an EMBL/GenBank/DDBJ whole genome shotgun (WGS) entry which is preliminary data.</text>
</comment>
<keyword evidence="7" id="KW-1015">Disulfide bond</keyword>
<evidence type="ECO:0000256" key="1">
    <source>
        <dbReference type="ARBA" id="ARBA00006249"/>
    </source>
</evidence>
<keyword evidence="4" id="KW-0732">Signal</keyword>
<evidence type="ECO:0000256" key="6">
    <source>
        <dbReference type="ARBA" id="ARBA00022837"/>
    </source>
</evidence>
<sequence>MDFSRRCSDLVISHPQIPGATVDYLHTNLVHNASAYVSEIEYINHGPINVTDVSFCPVNVDVWLPTNTCHGRLMGLGGGGFDCGLYPENMMAMLGAVGEGYAAVSTDCGHTMEQDLSEWLLEFIGKSVAKSLYGVEPGYSYFSGCSQGGRQGMMLAQRYPTAYDGIVASSPAIYWAEILASGFWTQLVMNELVSYPESCELDYLTEMAIRACDDLDGVVDGIVTEIDSCKFDAFDLVGMHFPCGNQTMMLSGSAAIVASAAWQGPFSRGGDSLWHGVDVVSNLTSILSCQCSSGGRCTGLPVKFSSDWIRLAVKKNPDFDLDSITHDEILLIFGASVQECTSIIGTNDLDLSEFRNRGRKMLSFHGLADPMVPSQGTRRYYEAVEKRDPRVRDYYRHFEAPGLGHCWSPSGLYPFTIFNDMVAWVERGSVPKYLLASFTGENGTEHEGILCPYPERAVYNGMKTRCQGAATSAPQGRSTG</sequence>
<dbReference type="Proteomes" id="UP001610444">
    <property type="component" value="Unassembled WGS sequence"/>
</dbReference>
<evidence type="ECO:0000256" key="7">
    <source>
        <dbReference type="ARBA" id="ARBA00023157"/>
    </source>
</evidence>
<evidence type="ECO:0000256" key="3">
    <source>
        <dbReference type="ARBA" id="ARBA00022723"/>
    </source>
</evidence>
<organism evidence="9 10">
    <name type="scientific">Aspergillus pseudodeflectus</name>
    <dbReference type="NCBI Taxonomy" id="176178"/>
    <lineage>
        <taxon>Eukaryota</taxon>
        <taxon>Fungi</taxon>
        <taxon>Dikarya</taxon>
        <taxon>Ascomycota</taxon>
        <taxon>Pezizomycotina</taxon>
        <taxon>Eurotiomycetes</taxon>
        <taxon>Eurotiomycetidae</taxon>
        <taxon>Eurotiales</taxon>
        <taxon>Aspergillaceae</taxon>
        <taxon>Aspergillus</taxon>
        <taxon>Aspergillus subgen. Nidulantes</taxon>
    </lineage>
</organism>
<keyword evidence="2" id="KW-0719">Serine esterase</keyword>
<keyword evidence="6" id="KW-0106">Calcium</keyword>
<dbReference type="SUPFAM" id="SSF53474">
    <property type="entry name" value="alpha/beta-Hydrolases"/>
    <property type="match status" value="1"/>
</dbReference>
<protein>
    <recommendedName>
        <fullName evidence="8">Carboxylic ester hydrolase</fullName>
        <ecNumber evidence="8">3.1.1.-</ecNumber>
    </recommendedName>
</protein>
<name>A0ABR4K8Q3_9EURO</name>
<keyword evidence="5 8" id="KW-0378">Hydrolase</keyword>
<proteinExistence type="inferred from homology"/>
<dbReference type="InterPro" id="IPR029058">
    <property type="entry name" value="AB_hydrolase_fold"/>
</dbReference>
<gene>
    <name evidence="9" type="ORF">BJX68DRAFT_276242</name>
</gene>
<dbReference type="PANTHER" id="PTHR33938:SF8">
    <property type="entry name" value="CARBOXYLIC ESTER HYDROLASE"/>
    <property type="match status" value="1"/>
</dbReference>
<evidence type="ECO:0000256" key="2">
    <source>
        <dbReference type="ARBA" id="ARBA00022487"/>
    </source>
</evidence>
<evidence type="ECO:0000256" key="5">
    <source>
        <dbReference type="ARBA" id="ARBA00022801"/>
    </source>
</evidence>
<accession>A0ABR4K8Q3</accession>
<reference evidence="9 10" key="1">
    <citation type="submission" date="2024-07" db="EMBL/GenBank/DDBJ databases">
        <title>Section-level genome sequencing and comparative genomics of Aspergillus sections Usti and Cavernicolus.</title>
        <authorList>
            <consortium name="Lawrence Berkeley National Laboratory"/>
            <person name="Nybo J.L."/>
            <person name="Vesth T.C."/>
            <person name="Theobald S."/>
            <person name="Frisvad J.C."/>
            <person name="Larsen T.O."/>
            <person name="Kjaerboelling I."/>
            <person name="Rothschild-Mancinelli K."/>
            <person name="Lyhne E.K."/>
            <person name="Kogle M.E."/>
            <person name="Barry K."/>
            <person name="Clum A."/>
            <person name="Na H."/>
            <person name="Ledsgaard L."/>
            <person name="Lin J."/>
            <person name="Lipzen A."/>
            <person name="Kuo A."/>
            <person name="Riley R."/>
            <person name="Mondo S."/>
            <person name="LaButti K."/>
            <person name="Haridas S."/>
            <person name="Pangalinan J."/>
            <person name="Salamov A.A."/>
            <person name="Simmons B.A."/>
            <person name="Magnuson J.K."/>
            <person name="Chen J."/>
            <person name="Drula E."/>
            <person name="Henrissat B."/>
            <person name="Wiebenga A."/>
            <person name="Lubbers R.J."/>
            <person name="Gomes A.C."/>
            <person name="Macurrencykelacurrency M.R."/>
            <person name="Stajich J."/>
            <person name="Grigoriev I.V."/>
            <person name="Mortensen U.H."/>
            <person name="De vries R.P."/>
            <person name="Baker S.E."/>
            <person name="Andersen M.R."/>
        </authorList>
    </citation>
    <scope>NUCLEOTIDE SEQUENCE [LARGE SCALE GENOMIC DNA]</scope>
    <source>
        <strain evidence="9 10">CBS 756.74</strain>
    </source>
</reference>
<evidence type="ECO:0000313" key="10">
    <source>
        <dbReference type="Proteomes" id="UP001610444"/>
    </source>
</evidence>
<dbReference type="PANTHER" id="PTHR33938">
    <property type="entry name" value="FERULOYL ESTERASE B-RELATED"/>
    <property type="match status" value="1"/>
</dbReference>
<dbReference type="EC" id="3.1.1.-" evidence="8"/>
<dbReference type="GeneID" id="98163211"/>
<dbReference type="EMBL" id="JBFXLR010000025">
    <property type="protein sequence ID" value="KAL2848679.1"/>
    <property type="molecule type" value="Genomic_DNA"/>
</dbReference>
<keyword evidence="3" id="KW-0479">Metal-binding</keyword>
<evidence type="ECO:0000313" key="9">
    <source>
        <dbReference type="EMBL" id="KAL2848679.1"/>
    </source>
</evidence>
<evidence type="ECO:0000256" key="8">
    <source>
        <dbReference type="RuleBase" id="RU361238"/>
    </source>
</evidence>
<dbReference type="Pfam" id="PF07519">
    <property type="entry name" value="Tannase"/>
    <property type="match status" value="1"/>
</dbReference>
<keyword evidence="10" id="KW-1185">Reference proteome</keyword>